<sequence length="180" mass="20904">MTAYCFDLIISVLRNGQTPKIPSCIPNDKYALFVTWKKGCDKRLRGCIGTFNQLVLHKGLHEYALISAFKDSRFDPITLREVDQLHCAVSLLMKFERLDRYWDWTIGVHGIRIEFQENHHIRDAVYLPEVAAEQGWNHVEALDNLLRKGGFKGTITEEVRLKVIIYRFQSDKIAMSHKVN</sequence>
<dbReference type="PANTHER" id="PTHR13016">
    <property type="entry name" value="AMMECR1 HOMOLOG"/>
    <property type="match status" value="1"/>
</dbReference>
<dbReference type="Proteomes" id="UP000274756">
    <property type="component" value="Unassembled WGS sequence"/>
</dbReference>
<dbReference type="Proteomes" id="UP000038040">
    <property type="component" value="Unplaced"/>
</dbReference>
<protein>
    <submittedName>
        <fullName evidence="5">AMMECR1 domain-containing protein</fullName>
    </submittedName>
</protein>
<evidence type="ECO:0000259" key="1">
    <source>
        <dbReference type="PROSITE" id="PS51112"/>
    </source>
</evidence>
<dbReference type="InterPro" id="IPR036071">
    <property type="entry name" value="AMMECR1_dom_sf"/>
</dbReference>
<gene>
    <name evidence="2" type="ORF">DME_LOCUS1348</name>
</gene>
<dbReference type="PANTHER" id="PTHR13016:SF0">
    <property type="entry name" value="AMME SYNDROME CANDIDATE GENE 1 PROTEIN"/>
    <property type="match status" value="1"/>
</dbReference>
<dbReference type="InterPro" id="IPR027485">
    <property type="entry name" value="AMMECR1_N"/>
</dbReference>
<evidence type="ECO:0000313" key="2">
    <source>
        <dbReference type="EMBL" id="VDN51375.1"/>
    </source>
</evidence>
<dbReference type="AlphaFoldDB" id="A0A0N4UGU6"/>
<dbReference type="SUPFAM" id="SSF143447">
    <property type="entry name" value="AMMECR1-like"/>
    <property type="match status" value="1"/>
</dbReference>
<reference evidence="5" key="1">
    <citation type="submission" date="2017-02" db="UniProtKB">
        <authorList>
            <consortium name="WormBaseParasite"/>
        </authorList>
    </citation>
    <scope>IDENTIFICATION</scope>
</reference>
<reference evidence="2 4" key="2">
    <citation type="submission" date="2018-11" db="EMBL/GenBank/DDBJ databases">
        <authorList>
            <consortium name="Pathogen Informatics"/>
        </authorList>
    </citation>
    <scope>NUCLEOTIDE SEQUENCE [LARGE SCALE GENOMIC DNA]</scope>
</reference>
<proteinExistence type="predicted"/>
<dbReference type="STRING" id="318479.A0A0N4UGU6"/>
<organism evidence="3 5">
    <name type="scientific">Dracunculus medinensis</name>
    <name type="common">Guinea worm</name>
    <dbReference type="NCBI Taxonomy" id="318479"/>
    <lineage>
        <taxon>Eukaryota</taxon>
        <taxon>Metazoa</taxon>
        <taxon>Ecdysozoa</taxon>
        <taxon>Nematoda</taxon>
        <taxon>Chromadorea</taxon>
        <taxon>Rhabditida</taxon>
        <taxon>Spirurina</taxon>
        <taxon>Dracunculoidea</taxon>
        <taxon>Dracunculidae</taxon>
        <taxon>Dracunculus</taxon>
    </lineage>
</organism>
<evidence type="ECO:0000313" key="5">
    <source>
        <dbReference type="WBParaSite" id="DME_0000673401-mRNA-1"/>
    </source>
</evidence>
<dbReference type="InterPro" id="IPR002733">
    <property type="entry name" value="AMMECR1_domain"/>
</dbReference>
<dbReference type="Pfam" id="PF01871">
    <property type="entry name" value="AMMECR1"/>
    <property type="match status" value="1"/>
</dbReference>
<name>A0A0N4UGU6_DRAME</name>
<evidence type="ECO:0000313" key="4">
    <source>
        <dbReference type="Proteomes" id="UP000274756"/>
    </source>
</evidence>
<keyword evidence="4" id="KW-1185">Reference proteome</keyword>
<dbReference type="PROSITE" id="PS51112">
    <property type="entry name" value="AMMECR1"/>
    <property type="match status" value="1"/>
</dbReference>
<dbReference type="NCBIfam" id="TIGR00296">
    <property type="entry name" value="TIGR00296 family protein"/>
    <property type="match status" value="1"/>
</dbReference>
<accession>A0A0N4UGU6</accession>
<feature type="domain" description="AMMECR1" evidence="1">
    <location>
        <begin position="1"/>
        <end position="180"/>
    </location>
</feature>
<dbReference type="Gene3D" id="3.30.700.20">
    <property type="entry name" value="Hypothetical protein ph0010, domain 1"/>
    <property type="match status" value="1"/>
</dbReference>
<evidence type="ECO:0000313" key="3">
    <source>
        <dbReference type="Proteomes" id="UP000038040"/>
    </source>
</evidence>
<dbReference type="EMBL" id="UYYG01000019">
    <property type="protein sequence ID" value="VDN51375.1"/>
    <property type="molecule type" value="Genomic_DNA"/>
</dbReference>
<dbReference type="InterPro" id="IPR023473">
    <property type="entry name" value="AMMECR1"/>
</dbReference>
<dbReference type="WBParaSite" id="DME_0000673401-mRNA-1">
    <property type="protein sequence ID" value="DME_0000673401-mRNA-1"/>
    <property type="gene ID" value="DME_0000673401"/>
</dbReference>
<dbReference type="OrthoDB" id="24630at2759"/>